<evidence type="ECO:0000313" key="1">
    <source>
        <dbReference type="EMBL" id="CAB5218265.1"/>
    </source>
</evidence>
<accession>A0A6J7WNN3</accession>
<protein>
    <submittedName>
        <fullName evidence="1">Uncharacterized protein</fullName>
    </submittedName>
</protein>
<reference evidence="1" key="1">
    <citation type="submission" date="2020-05" db="EMBL/GenBank/DDBJ databases">
        <authorList>
            <person name="Chiriac C."/>
            <person name="Salcher M."/>
            <person name="Ghai R."/>
            <person name="Kavagutti S V."/>
        </authorList>
    </citation>
    <scope>NUCLEOTIDE SEQUENCE</scope>
</reference>
<dbReference type="EMBL" id="LR798257">
    <property type="protein sequence ID" value="CAB5218265.1"/>
    <property type="molecule type" value="Genomic_DNA"/>
</dbReference>
<proteinExistence type="predicted"/>
<sequence>MNLDEFKAHVLATRKASQQEAMSVLSATIKAPNNTKDNK</sequence>
<organism evidence="1">
    <name type="scientific">uncultured Caudovirales phage</name>
    <dbReference type="NCBI Taxonomy" id="2100421"/>
    <lineage>
        <taxon>Viruses</taxon>
        <taxon>Duplodnaviria</taxon>
        <taxon>Heunggongvirae</taxon>
        <taxon>Uroviricota</taxon>
        <taxon>Caudoviricetes</taxon>
        <taxon>Peduoviridae</taxon>
        <taxon>Maltschvirus</taxon>
        <taxon>Maltschvirus maltsch</taxon>
    </lineage>
</organism>
<gene>
    <name evidence="1" type="ORF">UFOVP204_147</name>
</gene>
<name>A0A6J7WNN3_9CAUD</name>